<evidence type="ECO:0000313" key="2">
    <source>
        <dbReference type="EMBL" id="KAG8630518.1"/>
    </source>
</evidence>
<proteinExistence type="predicted"/>
<sequence>MGCQTSREFDAAVADAKATATPRRRSRSSANSTSSPSHSRSGSAIASDAVELPAFNIPWNERVLLACSKGNVNSLRYLLDQPGKIAVDDNLLLKMMITSVTSKQKDALSYLASRHPGLVDEKPWLLRSVHDAIFQHHAGLDMYKVLAARYPTMPKGWLGNDRCDALATVSLENDVPFAKLLIGRGASADKARIIGIPILLILTHMEAANLRNVDDLPDPFLQQTGWVKDTANDKCDSAVETDRTAMIRLLRKHGATTTIQK</sequence>
<dbReference type="Proteomes" id="UP000809789">
    <property type="component" value="Unassembled WGS sequence"/>
</dbReference>
<dbReference type="EMBL" id="JAESVG020000002">
    <property type="protein sequence ID" value="KAG8630518.1"/>
    <property type="molecule type" value="Genomic_DNA"/>
</dbReference>
<gene>
    <name evidence="2" type="ORF">KVT40_002137</name>
</gene>
<name>A0A8K0LE33_9PEZI</name>
<reference evidence="2" key="1">
    <citation type="submission" date="2021-07" db="EMBL/GenBank/DDBJ databases">
        <title>Elsinoe batatas strain:CRI-CJ2 Genome sequencing and assembly.</title>
        <authorList>
            <person name="Huang L."/>
        </authorList>
    </citation>
    <scope>NUCLEOTIDE SEQUENCE</scope>
    <source>
        <strain evidence="2">CRI-CJ2</strain>
    </source>
</reference>
<feature type="compositionally biased region" description="Low complexity" evidence="1">
    <location>
        <begin position="11"/>
        <end position="21"/>
    </location>
</feature>
<organism evidence="2 3">
    <name type="scientific">Elsinoe batatas</name>
    <dbReference type="NCBI Taxonomy" id="2601811"/>
    <lineage>
        <taxon>Eukaryota</taxon>
        <taxon>Fungi</taxon>
        <taxon>Dikarya</taxon>
        <taxon>Ascomycota</taxon>
        <taxon>Pezizomycotina</taxon>
        <taxon>Dothideomycetes</taxon>
        <taxon>Dothideomycetidae</taxon>
        <taxon>Myriangiales</taxon>
        <taxon>Elsinoaceae</taxon>
        <taxon>Elsinoe</taxon>
    </lineage>
</organism>
<evidence type="ECO:0000256" key="1">
    <source>
        <dbReference type="SAM" id="MobiDB-lite"/>
    </source>
</evidence>
<protein>
    <submittedName>
        <fullName evidence="2">Uncharacterized protein</fullName>
    </submittedName>
</protein>
<dbReference type="AlphaFoldDB" id="A0A8K0LE33"/>
<accession>A0A8K0LE33</accession>
<evidence type="ECO:0000313" key="3">
    <source>
        <dbReference type="Proteomes" id="UP000809789"/>
    </source>
</evidence>
<dbReference type="OrthoDB" id="3783344at2759"/>
<feature type="region of interest" description="Disordered" evidence="1">
    <location>
        <begin position="1"/>
        <end position="43"/>
    </location>
</feature>
<comment type="caution">
    <text evidence="2">The sequence shown here is derived from an EMBL/GenBank/DDBJ whole genome shotgun (WGS) entry which is preliminary data.</text>
</comment>
<dbReference type="InterPro" id="IPR036770">
    <property type="entry name" value="Ankyrin_rpt-contain_sf"/>
</dbReference>
<feature type="compositionally biased region" description="Low complexity" evidence="1">
    <location>
        <begin position="28"/>
        <end position="43"/>
    </location>
</feature>
<dbReference type="SUPFAM" id="SSF48403">
    <property type="entry name" value="Ankyrin repeat"/>
    <property type="match status" value="1"/>
</dbReference>
<keyword evidence="3" id="KW-1185">Reference proteome</keyword>